<feature type="region of interest" description="Disordered" evidence="1">
    <location>
        <begin position="447"/>
        <end position="510"/>
    </location>
</feature>
<proteinExistence type="predicted"/>
<evidence type="ECO:0000313" key="2">
    <source>
        <dbReference type="EMBL" id="KRK47304.1"/>
    </source>
</evidence>
<evidence type="ECO:0000256" key="1">
    <source>
        <dbReference type="SAM" id="MobiDB-lite"/>
    </source>
</evidence>
<organism evidence="2 3">
    <name type="scientific">Secundilactobacillus kimchicus JCM 15530</name>
    <dbReference type="NCBI Taxonomy" id="1302272"/>
    <lineage>
        <taxon>Bacteria</taxon>
        <taxon>Bacillati</taxon>
        <taxon>Bacillota</taxon>
        <taxon>Bacilli</taxon>
        <taxon>Lactobacillales</taxon>
        <taxon>Lactobacillaceae</taxon>
        <taxon>Secundilactobacillus</taxon>
    </lineage>
</organism>
<dbReference type="PATRIC" id="fig|1302272.5.peg.573"/>
<evidence type="ECO:0000313" key="3">
    <source>
        <dbReference type="Proteomes" id="UP000050911"/>
    </source>
</evidence>
<feature type="compositionally biased region" description="Polar residues" evidence="1">
    <location>
        <begin position="488"/>
        <end position="506"/>
    </location>
</feature>
<sequence>MEEIFLNKRVLALSTAALLGVSLYTGEIVAQANSVSSTKVEQQTDTHEGLIFALQNGAPASYGKDLTVKVFDGSRLVTTKQITKTDSDYPKLENSGVSLSTKDGLVKGHSYQLKLFAGQQEMKVIAGHFEFGKAANMTFSVDAQAFLTGKRTFRIVDAKTGKPIDAKVTAIPNLSEGVQDNQKITKHTDSHGLMTISTEDPSFIRGVIYHFDIAGYEQASELNFNLIGGEKDSQIETIKVNPAKVSGDTNKQSQFKALTAQFSADKKRIELSGTPNAAVNLYAVSNGNHLGDGGLKLDGNGHLNLNLNDEAKWMEFTSFDFTAKGSFEVFSYKDPIKDTPLKERVAVLMDGGTASEAKDGFLINDIKPIPNQEITGKAAKNADLSIIYLGNEGLPHDYNVKADKDGKWTLRMDHQDDDDAATLKNGDLIVVSNGQNYVEKIVGQETLKNPTLNPGNVNSGQSQSRDVTSRNIGVPTEVGKASEKPVSSAVNVSPDNKPQTKPANHQKNSKKLAARGLTLTSTRKIKHRKIIKVAGKRRFYKNYHLSKWVKVRTKKHFLVTRELVFQKKGRQVKYFQIKDKNNKKYIVFAGYAKTIAE</sequence>
<dbReference type="EMBL" id="AZCX01000010">
    <property type="protein sequence ID" value="KRK47304.1"/>
    <property type="molecule type" value="Genomic_DNA"/>
</dbReference>
<keyword evidence="3" id="KW-1185">Reference proteome</keyword>
<dbReference type="AlphaFoldDB" id="A0A0R1HLT4"/>
<protein>
    <submittedName>
        <fullName evidence="2">Uncharacterized protein</fullName>
    </submittedName>
</protein>
<name>A0A0R1HLT4_9LACO</name>
<reference evidence="2 3" key="1">
    <citation type="journal article" date="2015" name="Genome Announc.">
        <title>Expanding the biotechnology potential of lactobacilli through comparative genomics of 213 strains and associated genera.</title>
        <authorList>
            <person name="Sun Z."/>
            <person name="Harris H.M."/>
            <person name="McCann A."/>
            <person name="Guo C."/>
            <person name="Argimon S."/>
            <person name="Zhang W."/>
            <person name="Yang X."/>
            <person name="Jeffery I.B."/>
            <person name="Cooney J.C."/>
            <person name="Kagawa T.F."/>
            <person name="Liu W."/>
            <person name="Song Y."/>
            <person name="Salvetti E."/>
            <person name="Wrobel A."/>
            <person name="Rasinkangas P."/>
            <person name="Parkhill J."/>
            <person name="Rea M.C."/>
            <person name="O'Sullivan O."/>
            <person name="Ritari J."/>
            <person name="Douillard F.P."/>
            <person name="Paul Ross R."/>
            <person name="Yang R."/>
            <person name="Briner A.E."/>
            <person name="Felis G.E."/>
            <person name="de Vos W.M."/>
            <person name="Barrangou R."/>
            <person name="Klaenhammer T.R."/>
            <person name="Caufield P.W."/>
            <person name="Cui Y."/>
            <person name="Zhang H."/>
            <person name="O'Toole P.W."/>
        </authorList>
    </citation>
    <scope>NUCLEOTIDE SEQUENCE [LARGE SCALE GENOMIC DNA]</scope>
    <source>
        <strain evidence="2 3">JCM 15530</strain>
    </source>
</reference>
<comment type="caution">
    <text evidence="2">The sequence shown here is derived from an EMBL/GenBank/DDBJ whole genome shotgun (WGS) entry which is preliminary data.</text>
</comment>
<feature type="compositionally biased region" description="Polar residues" evidence="1">
    <location>
        <begin position="447"/>
        <end position="471"/>
    </location>
</feature>
<accession>A0A0R1HLT4</accession>
<dbReference type="Proteomes" id="UP000050911">
    <property type="component" value="Unassembled WGS sequence"/>
</dbReference>
<gene>
    <name evidence="2" type="ORF">FC96_GL000575</name>
</gene>